<protein>
    <recommendedName>
        <fullName evidence="4">Thioredoxin domain-containing protein</fullName>
    </recommendedName>
</protein>
<feature type="compositionally biased region" description="Basic and acidic residues" evidence="2">
    <location>
        <begin position="628"/>
        <end position="640"/>
    </location>
</feature>
<dbReference type="Gene3D" id="3.40.30.10">
    <property type="entry name" value="Glutaredoxin"/>
    <property type="match status" value="4"/>
</dbReference>
<dbReference type="InterPro" id="IPR052792">
    <property type="entry name" value="Thioredoxin_dom-contain_11"/>
</dbReference>
<feature type="transmembrane region" description="Helical" evidence="3">
    <location>
        <begin position="230"/>
        <end position="257"/>
    </location>
</feature>
<dbReference type="Pfam" id="PF00085">
    <property type="entry name" value="Thioredoxin"/>
    <property type="match status" value="1"/>
</dbReference>
<dbReference type="EMBL" id="DS469624">
    <property type="protein sequence ID" value="EDO38515.1"/>
    <property type="molecule type" value="Genomic_DNA"/>
</dbReference>
<name>A7SCL5_NEMVE</name>
<keyword evidence="3" id="KW-0812">Transmembrane</keyword>
<dbReference type="SUPFAM" id="SSF52833">
    <property type="entry name" value="Thioredoxin-like"/>
    <property type="match status" value="3"/>
</dbReference>
<feature type="coiled-coil region" evidence="1">
    <location>
        <begin position="1057"/>
        <end position="1130"/>
    </location>
</feature>
<organism evidence="5 6">
    <name type="scientific">Nematostella vectensis</name>
    <name type="common">Starlet sea anemone</name>
    <dbReference type="NCBI Taxonomy" id="45351"/>
    <lineage>
        <taxon>Eukaryota</taxon>
        <taxon>Metazoa</taxon>
        <taxon>Cnidaria</taxon>
        <taxon>Anthozoa</taxon>
        <taxon>Hexacorallia</taxon>
        <taxon>Actiniaria</taxon>
        <taxon>Edwardsiidae</taxon>
        <taxon>Nematostella</taxon>
    </lineage>
</organism>
<feature type="region of interest" description="Disordered" evidence="2">
    <location>
        <begin position="628"/>
        <end position="657"/>
    </location>
</feature>
<feature type="domain" description="Thioredoxin" evidence="4">
    <location>
        <begin position="730"/>
        <end position="910"/>
    </location>
</feature>
<keyword evidence="1" id="KW-0175">Coiled coil</keyword>
<feature type="coiled-coil region" evidence="1">
    <location>
        <begin position="868"/>
        <end position="902"/>
    </location>
</feature>
<dbReference type="PhylomeDB" id="A7SCL5"/>
<keyword evidence="6" id="KW-1185">Reference proteome</keyword>
<sequence>MQWLFAWDRINAYKEMLLEHSGFYRKLKYLQSGDNFVLYPNHPPLFSDEATHVHEISNGSLQVLSSFLHNSPLNFVFFYAPWCGQSRRAVEEFNIAASLLYGKVTFIAINCWAGSCREKYTLDSFPKIYSNSDEYGQYITWKVIYNDSSNSDEYGQYITWKVIYNDSSNSDEYGQYITWKVIYNDSSNSDEYGQYITWKVIYNDSSNSDEYGQYITWKVIHNDSSNSDEYVVIVMSMVIILPGKSFMMIVVIVMSMVQFLQGVVRPFTYIGRESDFKVLVDQEPEVVISFFKPHELSSKKYFRFFTVALQHYGHISSPRFAVVTSEEVAKTIGLHSSGNVLFCRAFKPPLVYHPSKGITSCNITTWIATNRRQAMLGDAASLQNRLCLLSNRAALAMLNDASPMTFMVEEGLYYLILLSKKAAVILFVPLRRKDVSTPLLRLFTKASLAYHNCSCNKTTSTNTTLHDKHKELESLGTAIHKIAAKPQQSICRSLQVQTVINAHHTVRNVCDICHRCRKGCSGNHDNRFGAIQARLLGGLAPRPCSTVLTSYNPSSLVTSVCCKRVDPKTEVVRKGSLFDYENKLSSLIDSIFDNIVALKGMSQKNDHLNVESIKAMLSDETKRLTELASKEDQAKPKPTAEVHAPTPGNVTAGNVTDDDATDGCNRTGHVTRFLGAHCHSNKSVNFFYMDSEEYGIIAERLGVRWGADRVALVIVDVKNEAQYVFDESRQITNDSLVDFVMKSMTSKLERRLRIPPPSGISCSREIVCVTEVTTDSFDDIVINNDQDVLLVFYTPWCGMCINFAPVLLAVARFFQDISQVSVTRKDSSIAFPSNTPRTATRLIEFIEEHGSEALRVALYGRTDGFNVSEALIARVGELESRLQRVEQEKKLLETRLEAVMMEKALAAFQSARAIKGMRDSQLESAREHEARVTAERLFRESEKSRAASEEKLFKLALYNNQLEQALRQKLSELEKNEESLVKLASEAKKVLSEKQELSILINGISKKLNNLKEITSHFEKRELFLTQKVLRLERASRILTLRAVDYIGRSSKTDEEIVELRRQRNLLTQLVKDAEQTVSGLQASLSSTRKVLDDVTVERNNAVETGAEVKRQLEEMRQRYEELEQILRNSQIPRKKPAR</sequence>
<dbReference type="HOGENOM" id="CLU_278038_0_0_1"/>
<evidence type="ECO:0000259" key="4">
    <source>
        <dbReference type="PROSITE" id="PS51352"/>
    </source>
</evidence>
<gene>
    <name evidence="5" type="ORF">NEMVEDRAFT_v1g210187</name>
</gene>
<proteinExistence type="predicted"/>
<dbReference type="STRING" id="45351.A7SCL5"/>
<dbReference type="InterPro" id="IPR013766">
    <property type="entry name" value="Thioredoxin_domain"/>
</dbReference>
<reference evidence="5 6" key="1">
    <citation type="journal article" date="2007" name="Science">
        <title>Sea anemone genome reveals ancestral eumetazoan gene repertoire and genomic organization.</title>
        <authorList>
            <person name="Putnam N.H."/>
            <person name="Srivastava M."/>
            <person name="Hellsten U."/>
            <person name="Dirks B."/>
            <person name="Chapman J."/>
            <person name="Salamov A."/>
            <person name="Terry A."/>
            <person name="Shapiro H."/>
            <person name="Lindquist E."/>
            <person name="Kapitonov V.V."/>
            <person name="Jurka J."/>
            <person name="Genikhovich G."/>
            <person name="Grigoriev I.V."/>
            <person name="Lucas S.M."/>
            <person name="Steele R.E."/>
            <person name="Finnerty J.R."/>
            <person name="Technau U."/>
            <person name="Martindale M.Q."/>
            <person name="Rokhsar D.S."/>
        </authorList>
    </citation>
    <scope>NUCLEOTIDE SEQUENCE [LARGE SCALE GENOMIC DNA]</scope>
    <source>
        <strain evidence="6">CH2 X CH6</strain>
    </source>
</reference>
<dbReference type="InParanoid" id="A7SCL5"/>
<keyword evidence="3" id="KW-1133">Transmembrane helix</keyword>
<dbReference type="InterPro" id="IPR036249">
    <property type="entry name" value="Thioredoxin-like_sf"/>
</dbReference>
<evidence type="ECO:0000313" key="5">
    <source>
        <dbReference type="EMBL" id="EDO38515.1"/>
    </source>
</evidence>
<evidence type="ECO:0000256" key="2">
    <source>
        <dbReference type="SAM" id="MobiDB-lite"/>
    </source>
</evidence>
<dbReference type="Proteomes" id="UP000001593">
    <property type="component" value="Unassembled WGS sequence"/>
</dbReference>
<dbReference type="PANTHER" id="PTHR46497">
    <property type="entry name" value="THIOREDOXIN DOMAIN-CONTAINING PROTEIN 11"/>
    <property type="match status" value="1"/>
</dbReference>
<dbReference type="AlphaFoldDB" id="A7SCL5"/>
<feature type="coiled-coil region" evidence="1">
    <location>
        <begin position="959"/>
        <end position="990"/>
    </location>
</feature>
<evidence type="ECO:0000256" key="1">
    <source>
        <dbReference type="SAM" id="Coils"/>
    </source>
</evidence>
<keyword evidence="3" id="KW-0472">Membrane</keyword>
<dbReference type="PROSITE" id="PS51352">
    <property type="entry name" value="THIOREDOXIN_2"/>
    <property type="match status" value="1"/>
</dbReference>
<evidence type="ECO:0000313" key="6">
    <source>
        <dbReference type="Proteomes" id="UP000001593"/>
    </source>
</evidence>
<dbReference type="PANTHER" id="PTHR46497:SF1">
    <property type="entry name" value="THIOREDOXIN DOMAIN-CONTAINING PROTEIN 11"/>
    <property type="match status" value="1"/>
</dbReference>
<dbReference type="OMA" id="VIYLYHQ"/>
<evidence type="ECO:0000256" key="3">
    <source>
        <dbReference type="SAM" id="Phobius"/>
    </source>
</evidence>
<dbReference type="eggNOG" id="KOG0190">
    <property type="taxonomic scope" value="Eukaryota"/>
</dbReference>
<accession>A7SCL5</accession>